<dbReference type="PANTHER" id="PTHR43115:SF4">
    <property type="entry name" value="DEHYDROGENASE_REDUCTASE SDR FAMILY MEMBER 11"/>
    <property type="match status" value="1"/>
</dbReference>
<dbReference type="PANTHER" id="PTHR43115">
    <property type="entry name" value="DEHYDROGENASE/REDUCTASE SDR FAMILY MEMBER 11"/>
    <property type="match status" value="1"/>
</dbReference>
<dbReference type="Proteomes" id="UP000192578">
    <property type="component" value="Unassembled WGS sequence"/>
</dbReference>
<evidence type="ECO:0000256" key="2">
    <source>
        <dbReference type="ARBA" id="ARBA00023002"/>
    </source>
</evidence>
<evidence type="ECO:0000313" key="5">
    <source>
        <dbReference type="Proteomes" id="UP000192578"/>
    </source>
</evidence>
<dbReference type="AlphaFoldDB" id="A0A1W0WUC8"/>
<keyword evidence="2" id="KW-0560">Oxidoreductase</keyword>
<accession>A0A1W0WUC8</accession>
<dbReference type="FunFam" id="3.40.50.720:FF:000047">
    <property type="entry name" value="NADP-dependent L-serine/L-allo-threonine dehydrogenase"/>
    <property type="match status" value="1"/>
</dbReference>
<dbReference type="EMBL" id="MTYJ01000045">
    <property type="protein sequence ID" value="OQV18805.1"/>
    <property type="molecule type" value="Genomic_DNA"/>
</dbReference>
<comment type="caution">
    <text evidence="4">The sequence shown here is derived from an EMBL/GenBank/DDBJ whole genome shotgun (WGS) entry which is preliminary data.</text>
</comment>
<dbReference type="InterPro" id="IPR036291">
    <property type="entry name" value="NAD(P)-bd_dom_sf"/>
</dbReference>
<sequence>MERWSGRTALVTGASVGIGHAVAEALAKSGMNVVACARNVGKIEELAKSVGNAPGKIYPIKCDLTQETEILQMFKTIEEKFKHIDVLINNAGLAHPEDLLTGNTEKWKGMIDLNVLGLSICAREALRLMDKDNIDDGHIININSMAGHNIFASMPIIHFYMGTKHMVTALTKALNAELRQKKSKIRVTSLSPGAVQTEFGHNLYAGSSQATAAAAAFAQTFPLLTGKDIADAVLYVVGAPAHVSIHELIIAPTEQPVL</sequence>
<dbReference type="PRINTS" id="PR00080">
    <property type="entry name" value="SDRFAMILY"/>
</dbReference>
<reference evidence="5" key="1">
    <citation type="submission" date="2017-01" db="EMBL/GenBank/DDBJ databases">
        <title>Comparative genomics of anhydrobiosis in the tardigrade Hypsibius dujardini.</title>
        <authorList>
            <person name="Yoshida Y."/>
            <person name="Koutsovoulos G."/>
            <person name="Laetsch D."/>
            <person name="Stevens L."/>
            <person name="Kumar S."/>
            <person name="Horikawa D."/>
            <person name="Ishino K."/>
            <person name="Komine S."/>
            <person name="Tomita M."/>
            <person name="Blaxter M."/>
            <person name="Arakawa K."/>
        </authorList>
    </citation>
    <scope>NUCLEOTIDE SEQUENCE [LARGE SCALE GENOMIC DNA]</scope>
    <source>
        <strain evidence="5">Z151</strain>
    </source>
</reference>
<proteinExistence type="inferred from homology"/>
<comment type="similarity">
    <text evidence="1 3">Belongs to the short-chain dehydrogenases/reductases (SDR) family.</text>
</comment>
<organism evidence="4 5">
    <name type="scientific">Hypsibius exemplaris</name>
    <name type="common">Freshwater tardigrade</name>
    <dbReference type="NCBI Taxonomy" id="2072580"/>
    <lineage>
        <taxon>Eukaryota</taxon>
        <taxon>Metazoa</taxon>
        <taxon>Ecdysozoa</taxon>
        <taxon>Tardigrada</taxon>
        <taxon>Eutardigrada</taxon>
        <taxon>Parachela</taxon>
        <taxon>Hypsibioidea</taxon>
        <taxon>Hypsibiidae</taxon>
        <taxon>Hypsibius</taxon>
    </lineage>
</organism>
<protein>
    <submittedName>
        <fullName evidence="4">Dehydrogenase/reductase SDR family member 11</fullName>
    </submittedName>
</protein>
<dbReference type="Gene3D" id="3.40.50.720">
    <property type="entry name" value="NAD(P)-binding Rossmann-like Domain"/>
    <property type="match status" value="1"/>
</dbReference>
<dbReference type="PRINTS" id="PR00081">
    <property type="entry name" value="GDHRDH"/>
</dbReference>
<dbReference type="OrthoDB" id="6417325at2759"/>
<evidence type="ECO:0000313" key="4">
    <source>
        <dbReference type="EMBL" id="OQV18805.1"/>
    </source>
</evidence>
<keyword evidence="5" id="KW-1185">Reference proteome</keyword>
<dbReference type="InterPro" id="IPR002347">
    <property type="entry name" value="SDR_fam"/>
</dbReference>
<gene>
    <name evidence="4" type="ORF">BV898_07062</name>
</gene>
<dbReference type="Pfam" id="PF00106">
    <property type="entry name" value="adh_short"/>
    <property type="match status" value="1"/>
</dbReference>
<evidence type="ECO:0000256" key="3">
    <source>
        <dbReference type="RuleBase" id="RU000363"/>
    </source>
</evidence>
<dbReference type="SUPFAM" id="SSF51735">
    <property type="entry name" value="NAD(P)-binding Rossmann-fold domains"/>
    <property type="match status" value="1"/>
</dbReference>
<dbReference type="GO" id="GO:0016616">
    <property type="term" value="F:oxidoreductase activity, acting on the CH-OH group of donors, NAD or NADP as acceptor"/>
    <property type="evidence" value="ECO:0007669"/>
    <property type="project" value="UniProtKB-ARBA"/>
</dbReference>
<evidence type="ECO:0000256" key="1">
    <source>
        <dbReference type="ARBA" id="ARBA00006484"/>
    </source>
</evidence>
<name>A0A1W0WUC8_HYPEX</name>